<organism evidence="7 8">
    <name type="scientific">Olea europaea subsp. europaea</name>
    <dbReference type="NCBI Taxonomy" id="158383"/>
    <lineage>
        <taxon>Eukaryota</taxon>
        <taxon>Viridiplantae</taxon>
        <taxon>Streptophyta</taxon>
        <taxon>Embryophyta</taxon>
        <taxon>Tracheophyta</taxon>
        <taxon>Spermatophyta</taxon>
        <taxon>Magnoliopsida</taxon>
        <taxon>eudicotyledons</taxon>
        <taxon>Gunneridae</taxon>
        <taxon>Pentapetalae</taxon>
        <taxon>asterids</taxon>
        <taxon>lamiids</taxon>
        <taxon>Lamiales</taxon>
        <taxon>Oleaceae</taxon>
        <taxon>Oleeae</taxon>
        <taxon>Olea</taxon>
    </lineage>
</organism>
<comment type="subcellular location">
    <subcellularLocation>
        <location evidence="3">Nucleus</location>
    </subcellularLocation>
</comment>
<dbReference type="Pfam" id="PF00850">
    <property type="entry name" value="Hist_deacetyl"/>
    <property type="match status" value="1"/>
</dbReference>
<dbReference type="PANTHER" id="PTHR10625">
    <property type="entry name" value="HISTONE DEACETYLASE HDAC1-RELATED"/>
    <property type="match status" value="1"/>
</dbReference>
<sequence length="457" mass="52204">MEAGGNSLPSGPDGVKRKVSYFYDPEVGNYYYGQGHPMKPHRIRMTHALLAHYGLLQHMHVLKPNPAREKDLCRFHADDYVSFLKSITPETQQDQLRQLKRFNVGEDCPVFDGLYPFCQTYAGGSVGGAVKLNHGHCDIAINWAGGLHHAKKCEASGFCYVNDIVLAILELLKVHETWLILSEKKEGFEGSLNSTPLVLVKSGHWSSISGLLTDKISNIFQPLRLVWLFLSIENESVVCMNYLLTGSAIYHSRLEDILFLIFFLSFVVRGYLVLSNTRMRIEIYEKMDQANISTLFLGIGIFVERQVVTIERWSRTGVALGIELDDKMPQHEYYEYFGPDYTLHVAASNMENKNSWHLLEDIRAKLLDYLSKLQHAPSVQFQERPPDTDLQEADEDQVGEDERWDPESDMDIDNQRRPLPSRVKTEFLEPEAKDGDNMKEDEHNREAESRHSQGPLA</sequence>
<comment type="catalytic activity">
    <reaction evidence="3">
        <text>N(6)-acetyl-L-lysyl-[histone] + H2O = L-lysyl-[histone] + acetate</text>
        <dbReference type="Rhea" id="RHEA:58196"/>
        <dbReference type="Rhea" id="RHEA-COMP:9845"/>
        <dbReference type="Rhea" id="RHEA-COMP:11338"/>
        <dbReference type="ChEBI" id="CHEBI:15377"/>
        <dbReference type="ChEBI" id="CHEBI:29969"/>
        <dbReference type="ChEBI" id="CHEBI:30089"/>
        <dbReference type="ChEBI" id="CHEBI:61930"/>
        <dbReference type="EC" id="3.5.1.98"/>
    </reaction>
</comment>
<feature type="compositionally biased region" description="Basic and acidic residues" evidence="5">
    <location>
        <begin position="423"/>
        <end position="451"/>
    </location>
</feature>
<dbReference type="PRINTS" id="PR01271">
    <property type="entry name" value="HISDACETLASE"/>
</dbReference>
<evidence type="ECO:0000313" key="8">
    <source>
        <dbReference type="Proteomes" id="UP000594638"/>
    </source>
</evidence>
<evidence type="ECO:0000256" key="3">
    <source>
        <dbReference type="PIRNR" id="PIRNR037913"/>
    </source>
</evidence>
<evidence type="ECO:0000313" key="7">
    <source>
        <dbReference type="EMBL" id="CAA3017200.1"/>
    </source>
</evidence>
<feature type="compositionally biased region" description="Acidic residues" evidence="5">
    <location>
        <begin position="389"/>
        <end position="412"/>
    </location>
</feature>
<keyword evidence="3" id="KW-0539">Nucleus</keyword>
<keyword evidence="3" id="KW-0804">Transcription</keyword>
<keyword evidence="3" id="KW-0378">Hydrolase</keyword>
<dbReference type="Gramene" id="OE9A040003T1">
    <property type="protein sequence ID" value="OE9A040003C1"/>
    <property type="gene ID" value="OE9A040003"/>
</dbReference>
<dbReference type="Gene3D" id="3.40.800.20">
    <property type="entry name" value="Histone deacetylase domain"/>
    <property type="match status" value="2"/>
</dbReference>
<feature type="domain" description="Histone deacetylase" evidence="6">
    <location>
        <begin position="36"/>
        <end position="175"/>
    </location>
</feature>
<keyword evidence="1" id="KW-0678">Repressor</keyword>
<accession>A0A8S0UG98</accession>
<dbReference type="PANTHER" id="PTHR10625:SF44">
    <property type="entry name" value="HISTONE DEACETYLASE 19"/>
    <property type="match status" value="1"/>
</dbReference>
<comment type="caution">
    <text evidence="7">The sequence shown here is derived from an EMBL/GenBank/DDBJ whole genome shotgun (WGS) entry which is preliminary data.</text>
</comment>
<dbReference type="EMBL" id="CACTIH010007685">
    <property type="protein sequence ID" value="CAA3017200.1"/>
    <property type="molecule type" value="Genomic_DNA"/>
</dbReference>
<dbReference type="SUPFAM" id="SSF52768">
    <property type="entry name" value="Arginase/deacetylase"/>
    <property type="match status" value="1"/>
</dbReference>
<proteinExistence type="inferred from homology"/>
<dbReference type="GO" id="GO:0005634">
    <property type="term" value="C:nucleus"/>
    <property type="evidence" value="ECO:0007669"/>
    <property type="project" value="UniProtKB-SubCell"/>
</dbReference>
<keyword evidence="3" id="KW-0805">Transcription regulation</keyword>
<feature type="active site" description="Proton acceptor" evidence="4">
    <location>
        <position position="149"/>
    </location>
</feature>
<evidence type="ECO:0000256" key="1">
    <source>
        <dbReference type="ARBA" id="ARBA00022491"/>
    </source>
</evidence>
<dbReference type="Proteomes" id="UP000594638">
    <property type="component" value="Unassembled WGS sequence"/>
</dbReference>
<keyword evidence="2 3" id="KW-0156">Chromatin regulator</keyword>
<dbReference type="AlphaFoldDB" id="A0A8S0UG98"/>
<name>A0A8S0UG98_OLEEU</name>
<protein>
    <recommendedName>
        <fullName evidence="3">Histone deacetylase</fullName>
        <ecNumber evidence="3">3.5.1.98</ecNumber>
    </recommendedName>
</protein>
<feature type="region of interest" description="Disordered" evidence="5">
    <location>
        <begin position="378"/>
        <end position="457"/>
    </location>
</feature>
<dbReference type="PIRSF" id="PIRSF037913">
    <property type="entry name" value="His_deacetylse_1"/>
    <property type="match status" value="1"/>
</dbReference>
<evidence type="ECO:0000256" key="5">
    <source>
        <dbReference type="SAM" id="MobiDB-lite"/>
    </source>
</evidence>
<dbReference type="InterPro" id="IPR003084">
    <property type="entry name" value="HDAC_I/II"/>
</dbReference>
<reference evidence="7 8" key="1">
    <citation type="submission" date="2019-12" db="EMBL/GenBank/DDBJ databases">
        <authorList>
            <person name="Alioto T."/>
            <person name="Alioto T."/>
            <person name="Gomez Garrido J."/>
        </authorList>
    </citation>
    <scope>NUCLEOTIDE SEQUENCE [LARGE SCALE GENOMIC DNA]</scope>
</reference>
<dbReference type="InterPro" id="IPR023801">
    <property type="entry name" value="His_deacetylse_dom"/>
</dbReference>
<dbReference type="EC" id="3.5.1.98" evidence="3"/>
<gene>
    <name evidence="7" type="ORF">OLEA9_A040003</name>
</gene>
<evidence type="ECO:0000259" key="6">
    <source>
        <dbReference type="Pfam" id="PF00850"/>
    </source>
</evidence>
<evidence type="ECO:0000256" key="2">
    <source>
        <dbReference type="ARBA" id="ARBA00022853"/>
    </source>
</evidence>
<evidence type="ECO:0000256" key="4">
    <source>
        <dbReference type="PIRSR" id="PIRSR037913-1"/>
    </source>
</evidence>
<comment type="similarity">
    <text evidence="3">Belongs to the histone deacetylase family. HD Type 1 subfamily.</text>
</comment>
<keyword evidence="8" id="KW-1185">Reference proteome</keyword>
<dbReference type="GO" id="GO:0141221">
    <property type="term" value="F:histone deacetylase activity, hydrolytic mechanism"/>
    <property type="evidence" value="ECO:0007669"/>
    <property type="project" value="UniProtKB-EC"/>
</dbReference>
<dbReference type="OrthoDB" id="910490at2759"/>
<dbReference type="InterPro" id="IPR023696">
    <property type="entry name" value="Ureohydrolase_dom_sf"/>
</dbReference>
<dbReference type="GO" id="GO:0040029">
    <property type="term" value="P:epigenetic regulation of gene expression"/>
    <property type="evidence" value="ECO:0007669"/>
    <property type="project" value="TreeGrafter"/>
</dbReference>
<dbReference type="InterPro" id="IPR037138">
    <property type="entry name" value="His_deacetylse_dom_sf"/>
</dbReference>